<evidence type="ECO:0000313" key="2">
    <source>
        <dbReference type="EMBL" id="MCC2190162.1"/>
    </source>
</evidence>
<dbReference type="SMART" id="SM00471">
    <property type="entry name" value="HDc"/>
    <property type="match status" value="2"/>
</dbReference>
<organism evidence="2 3">
    <name type="scientific">Fusicatenibacter faecihominis</name>
    <dbReference type="NCBI Taxonomy" id="2881276"/>
    <lineage>
        <taxon>Bacteria</taxon>
        <taxon>Bacillati</taxon>
        <taxon>Bacillota</taxon>
        <taxon>Clostridia</taxon>
        <taxon>Lachnospirales</taxon>
        <taxon>Lachnospiraceae</taxon>
        <taxon>Fusicatenibacter</taxon>
    </lineage>
</organism>
<name>A0AAE3DT48_9FIRM</name>
<dbReference type="Proteomes" id="UP001197875">
    <property type="component" value="Unassembled WGS sequence"/>
</dbReference>
<comment type="caution">
    <text evidence="2">The sequence shown here is derived from an EMBL/GenBank/DDBJ whole genome shotgun (WGS) entry which is preliminary data.</text>
</comment>
<dbReference type="PROSITE" id="PS51832">
    <property type="entry name" value="HD_GYP"/>
    <property type="match status" value="1"/>
</dbReference>
<dbReference type="InterPro" id="IPR052020">
    <property type="entry name" value="Cyclic_di-GMP/3'3'-cGAMP_PDE"/>
</dbReference>
<evidence type="ECO:0000259" key="1">
    <source>
        <dbReference type="PROSITE" id="PS51832"/>
    </source>
</evidence>
<dbReference type="RefSeq" id="WP_227615309.1">
    <property type="nucleotide sequence ID" value="NZ_JAJEPR010000015.1"/>
</dbReference>
<reference evidence="2 3" key="1">
    <citation type="submission" date="2021-10" db="EMBL/GenBank/DDBJ databases">
        <title>Anaerobic single-cell dispensing facilitates the cultivation of human gut bacteria.</title>
        <authorList>
            <person name="Afrizal A."/>
        </authorList>
    </citation>
    <scope>NUCLEOTIDE SEQUENCE [LARGE SCALE GENOMIC DNA]</scope>
    <source>
        <strain evidence="2 3">CLA-AA-H277</strain>
    </source>
</reference>
<dbReference type="Pfam" id="PF13487">
    <property type="entry name" value="HD_5"/>
    <property type="match status" value="1"/>
</dbReference>
<dbReference type="CDD" id="cd00077">
    <property type="entry name" value="HDc"/>
    <property type="match status" value="2"/>
</dbReference>
<dbReference type="SUPFAM" id="SSF109604">
    <property type="entry name" value="HD-domain/PDEase-like"/>
    <property type="match status" value="2"/>
</dbReference>
<dbReference type="AlphaFoldDB" id="A0AAE3DT48"/>
<evidence type="ECO:0000313" key="3">
    <source>
        <dbReference type="Proteomes" id="UP001197875"/>
    </source>
</evidence>
<feature type="domain" description="HD-GYP" evidence="1">
    <location>
        <begin position="208"/>
        <end position="394"/>
    </location>
</feature>
<accession>A0AAE3DT48</accession>
<dbReference type="PANTHER" id="PTHR45228">
    <property type="entry name" value="CYCLIC DI-GMP PHOSPHODIESTERASE TM_0186-RELATED"/>
    <property type="match status" value="1"/>
</dbReference>
<dbReference type="InterPro" id="IPR037522">
    <property type="entry name" value="HD_GYP_dom"/>
</dbReference>
<keyword evidence="3" id="KW-1185">Reference proteome</keyword>
<proteinExistence type="predicted"/>
<sequence length="394" mass="45495">MKLSLFELLYGLSEALDHVESEWHPLPKVHAKKTAYFAVRMGECAGLKKEKLYQLALAGLFHDSGITRSQGGLCREKEGTKEELKFRLLAGEENFMQLPIRNPKPHLVLFHRERGDGSGAFGRKAGEYPREAGWLHLAERVSRLEAGWDEKTLRKEEIERKLQELKGRVLDPGAVELFFRAEPRLEAGDLFIKEYLRKILPDDHREWTEEEVGRFSLLMARIVDERCGPSCVHSREITRRIQLLAEYYQYPEVIREKLCLAGALHDLGKLVIPLEVLNKPGTLSEQEVKEMRNHVLYTYYILNRISGLQEITMWASAHHEKLNGKGYPFHLSGEQLFYPARMVACVDIYQALREPRAYKAEKSHESAVQIMKEMAQAGEIDPMIVDDLEKLFRR</sequence>
<protein>
    <submittedName>
        <fullName evidence="2">HD domain-containing protein</fullName>
    </submittedName>
</protein>
<gene>
    <name evidence="2" type="ORF">LKD71_10140</name>
</gene>
<dbReference type="InterPro" id="IPR003607">
    <property type="entry name" value="HD/PDEase_dom"/>
</dbReference>
<dbReference type="Gene3D" id="1.10.3210.10">
    <property type="entry name" value="Hypothetical protein af1432"/>
    <property type="match status" value="2"/>
</dbReference>
<dbReference type="PANTHER" id="PTHR45228:SF1">
    <property type="entry name" value="CYCLIC DI-GMP PHOSPHODIESTERASE TM_0186"/>
    <property type="match status" value="1"/>
</dbReference>
<dbReference type="EMBL" id="JAJEPR010000015">
    <property type="protein sequence ID" value="MCC2190162.1"/>
    <property type="molecule type" value="Genomic_DNA"/>
</dbReference>